<proteinExistence type="predicted"/>
<evidence type="ECO:0000313" key="2">
    <source>
        <dbReference type="EMBL" id="PKI64030.1"/>
    </source>
</evidence>
<dbReference type="GO" id="GO:0003676">
    <property type="term" value="F:nucleic acid binding"/>
    <property type="evidence" value="ECO:0007669"/>
    <property type="project" value="InterPro"/>
</dbReference>
<dbReference type="AlphaFoldDB" id="A0A2I0K787"/>
<dbReference type="InterPro" id="IPR053151">
    <property type="entry name" value="RNase_H-like"/>
</dbReference>
<dbReference type="EMBL" id="PGOL01000855">
    <property type="protein sequence ID" value="PKI64030.1"/>
    <property type="molecule type" value="Genomic_DNA"/>
</dbReference>
<dbReference type="PANTHER" id="PTHR47723:SF19">
    <property type="entry name" value="POLYNUCLEOTIDYL TRANSFERASE, RIBONUCLEASE H-LIKE SUPERFAMILY PROTEIN"/>
    <property type="match status" value="1"/>
</dbReference>
<dbReference type="Pfam" id="PF13456">
    <property type="entry name" value="RVT_3"/>
    <property type="match status" value="1"/>
</dbReference>
<feature type="domain" description="RNase H type-1" evidence="1">
    <location>
        <begin position="116"/>
        <end position="190"/>
    </location>
</feature>
<gene>
    <name evidence="2" type="ORF">CRG98_015562</name>
</gene>
<dbReference type="InterPro" id="IPR002156">
    <property type="entry name" value="RNaseH_domain"/>
</dbReference>
<evidence type="ECO:0000259" key="1">
    <source>
        <dbReference type="Pfam" id="PF13456"/>
    </source>
</evidence>
<evidence type="ECO:0000313" key="3">
    <source>
        <dbReference type="Proteomes" id="UP000233551"/>
    </source>
</evidence>
<dbReference type="PANTHER" id="PTHR47723">
    <property type="entry name" value="OS05G0353850 PROTEIN"/>
    <property type="match status" value="1"/>
</dbReference>
<protein>
    <recommendedName>
        <fullName evidence="1">RNase H type-1 domain-containing protein</fullName>
    </recommendedName>
</protein>
<organism evidence="2 3">
    <name type="scientific">Punica granatum</name>
    <name type="common">Pomegranate</name>
    <dbReference type="NCBI Taxonomy" id="22663"/>
    <lineage>
        <taxon>Eukaryota</taxon>
        <taxon>Viridiplantae</taxon>
        <taxon>Streptophyta</taxon>
        <taxon>Embryophyta</taxon>
        <taxon>Tracheophyta</taxon>
        <taxon>Spermatophyta</taxon>
        <taxon>Magnoliopsida</taxon>
        <taxon>eudicotyledons</taxon>
        <taxon>Gunneridae</taxon>
        <taxon>Pentapetalae</taxon>
        <taxon>rosids</taxon>
        <taxon>malvids</taxon>
        <taxon>Myrtales</taxon>
        <taxon>Lythraceae</taxon>
        <taxon>Punica</taxon>
    </lineage>
</organism>
<keyword evidence="3" id="KW-1185">Reference proteome</keyword>
<dbReference type="GO" id="GO:0004523">
    <property type="term" value="F:RNA-DNA hybrid ribonuclease activity"/>
    <property type="evidence" value="ECO:0007669"/>
    <property type="project" value="InterPro"/>
</dbReference>
<name>A0A2I0K787_PUNGR</name>
<accession>A0A2I0K787</accession>
<reference evidence="2 3" key="1">
    <citation type="submission" date="2017-11" db="EMBL/GenBank/DDBJ databases">
        <title>De-novo sequencing of pomegranate (Punica granatum L.) genome.</title>
        <authorList>
            <person name="Akparov Z."/>
            <person name="Amiraslanov A."/>
            <person name="Hajiyeva S."/>
            <person name="Abbasov M."/>
            <person name="Kaur K."/>
            <person name="Hamwieh A."/>
            <person name="Solovyev V."/>
            <person name="Salamov A."/>
            <person name="Braich B."/>
            <person name="Kosarev P."/>
            <person name="Mahmoud A."/>
            <person name="Hajiyev E."/>
            <person name="Babayeva S."/>
            <person name="Izzatullayeva V."/>
            <person name="Mammadov A."/>
            <person name="Mammadov A."/>
            <person name="Sharifova S."/>
            <person name="Ojaghi J."/>
            <person name="Eynullazada K."/>
            <person name="Bayramov B."/>
            <person name="Abdulazimova A."/>
            <person name="Shahmuradov I."/>
        </authorList>
    </citation>
    <scope>NUCLEOTIDE SEQUENCE [LARGE SCALE GENOMIC DNA]</scope>
    <source>
        <strain evidence="3">cv. AG2017</strain>
        <tissue evidence="2">Leaf</tissue>
    </source>
</reference>
<sequence length="193" mass="21380">MKAKYGNFLSPSQCSASTFSNVWKGLLSCENTIQQEQPADAPCLSGSHSVKSFYHLDQKHRLIPSPDLSEQTKLGGRWTWTLCNNQTQPRGAIQTTARDDWVQIDTDAAWTIHNTSLAGLMLRQGQPIAKCWLSPTYAISPLQAEAKAVLLAVSVALEHGWDRISLRCDALPLVEAIHRPSSSPWEIKNIISD</sequence>
<dbReference type="Proteomes" id="UP000233551">
    <property type="component" value="Unassembled WGS sequence"/>
</dbReference>
<comment type="caution">
    <text evidence="2">The sequence shown here is derived from an EMBL/GenBank/DDBJ whole genome shotgun (WGS) entry which is preliminary data.</text>
</comment>